<keyword evidence="3" id="KW-1185">Reference proteome</keyword>
<proteinExistence type="predicted"/>
<protein>
    <submittedName>
        <fullName evidence="2">Uncharacterized protein</fullName>
    </submittedName>
</protein>
<evidence type="ECO:0000313" key="3">
    <source>
        <dbReference type="Proteomes" id="UP000555407"/>
    </source>
</evidence>
<organism evidence="2 3">
    <name type="scientific">Kribbella shirazensis</name>
    <dbReference type="NCBI Taxonomy" id="1105143"/>
    <lineage>
        <taxon>Bacteria</taxon>
        <taxon>Bacillati</taxon>
        <taxon>Actinomycetota</taxon>
        <taxon>Actinomycetes</taxon>
        <taxon>Propionibacteriales</taxon>
        <taxon>Kribbellaceae</taxon>
        <taxon>Kribbella</taxon>
    </lineage>
</organism>
<keyword evidence="1" id="KW-0812">Transmembrane</keyword>
<accession>A0A7X5ZYJ6</accession>
<dbReference type="EMBL" id="JAASRO010000001">
    <property type="protein sequence ID" value="NIK54963.1"/>
    <property type="molecule type" value="Genomic_DNA"/>
</dbReference>
<gene>
    <name evidence="2" type="ORF">BJY22_000680</name>
</gene>
<sequence length="228" mass="23893">MPKLTDDELGTLLRETFTSKEALVDHLPETTKRRSPVPALLAAAAVVVVLAGVLYGVQRVDRPDPAPPVATAASSEKGEIWGVAVATVVRKFQPAGERWTAVKVFGQAAAMNASDPPEVLQPGVTFTTLDKREIERAVTPIAPVVVWTSAISPETCAPGTVPSVVVDPIVGKGDRREVRVLFMLGCGGNTHSGTYTLEKVDGAWKVTAGTGDLCGDVRSPSASPRAGC</sequence>
<dbReference type="AlphaFoldDB" id="A0A7X5ZYJ6"/>
<reference evidence="2 3" key="1">
    <citation type="submission" date="2020-03" db="EMBL/GenBank/DDBJ databases">
        <title>Sequencing the genomes of 1000 actinobacteria strains.</title>
        <authorList>
            <person name="Klenk H.-P."/>
        </authorList>
    </citation>
    <scope>NUCLEOTIDE SEQUENCE [LARGE SCALE GENOMIC DNA]</scope>
    <source>
        <strain evidence="2 3">DSM 45490</strain>
    </source>
</reference>
<feature type="transmembrane region" description="Helical" evidence="1">
    <location>
        <begin position="37"/>
        <end position="57"/>
    </location>
</feature>
<dbReference type="Proteomes" id="UP000555407">
    <property type="component" value="Unassembled WGS sequence"/>
</dbReference>
<keyword evidence="1" id="KW-0472">Membrane</keyword>
<dbReference type="RefSeq" id="WP_167203698.1">
    <property type="nucleotide sequence ID" value="NZ_JAASRO010000001.1"/>
</dbReference>
<evidence type="ECO:0000313" key="2">
    <source>
        <dbReference type="EMBL" id="NIK54963.1"/>
    </source>
</evidence>
<evidence type="ECO:0000256" key="1">
    <source>
        <dbReference type="SAM" id="Phobius"/>
    </source>
</evidence>
<comment type="caution">
    <text evidence="2">The sequence shown here is derived from an EMBL/GenBank/DDBJ whole genome shotgun (WGS) entry which is preliminary data.</text>
</comment>
<name>A0A7X5ZYJ6_9ACTN</name>
<keyword evidence="1" id="KW-1133">Transmembrane helix</keyword>